<dbReference type="Proteomes" id="UP000553957">
    <property type="component" value="Unassembled WGS sequence"/>
</dbReference>
<dbReference type="SUPFAM" id="SSF56112">
    <property type="entry name" value="Protein kinase-like (PK-like)"/>
    <property type="match status" value="1"/>
</dbReference>
<dbReference type="EMBL" id="JACHKF010000001">
    <property type="protein sequence ID" value="MBB6565841.1"/>
    <property type="molecule type" value="Genomic_DNA"/>
</dbReference>
<evidence type="ECO:0000313" key="2">
    <source>
        <dbReference type="Proteomes" id="UP000553957"/>
    </source>
</evidence>
<dbReference type="AlphaFoldDB" id="A0A841S713"/>
<accession>A0A841S713</accession>
<reference evidence="1 2" key="1">
    <citation type="submission" date="2020-08" db="EMBL/GenBank/DDBJ databases">
        <title>Sequencing the genomes of 1000 actinobacteria strains.</title>
        <authorList>
            <person name="Klenk H.-P."/>
        </authorList>
    </citation>
    <scope>NUCLEOTIDE SEQUENCE [LARGE SCALE GENOMIC DNA]</scope>
    <source>
        <strain evidence="1 2">DSM 15626</strain>
    </source>
</reference>
<organism evidence="1 2">
    <name type="scientific">Kribbella sandramycini</name>
    <dbReference type="NCBI Taxonomy" id="60450"/>
    <lineage>
        <taxon>Bacteria</taxon>
        <taxon>Bacillati</taxon>
        <taxon>Actinomycetota</taxon>
        <taxon>Actinomycetes</taxon>
        <taxon>Propionibacteriales</taxon>
        <taxon>Kribbellaceae</taxon>
        <taxon>Kribbella</taxon>
    </lineage>
</organism>
<name>A0A841S713_9ACTN</name>
<gene>
    <name evidence="1" type="ORF">HNR71_001478</name>
</gene>
<comment type="caution">
    <text evidence="1">The sequence shown here is derived from an EMBL/GenBank/DDBJ whole genome shotgun (WGS) entry which is preliminary data.</text>
</comment>
<dbReference type="RefSeq" id="WP_238355156.1">
    <property type="nucleotide sequence ID" value="NZ_BAAAGT010000001.1"/>
</dbReference>
<evidence type="ECO:0000313" key="1">
    <source>
        <dbReference type="EMBL" id="MBB6565841.1"/>
    </source>
</evidence>
<dbReference type="InterPro" id="IPR011009">
    <property type="entry name" value="Kinase-like_dom_sf"/>
</dbReference>
<proteinExistence type="predicted"/>
<protein>
    <recommendedName>
        <fullName evidence="3">Phosphotransferase family enzyme</fullName>
    </recommendedName>
</protein>
<sequence>MQIDRGSYTDARTPWEDADWRAEALTWLDTQLAEVGVEETGPRRVRLRPWSVIVRVEAARPVWFKANPPGSAFEPALMARLAELVPEHVLTPYAVDVGRAWSLSPDGGGLLRDVERTAETWETLLSQYAELQRKLADHVDELIGLGVPDARLAKLPDIFDRAVTANQTLTAEQREVLHKLRPQLVDWCAELATFGIPDTLDHADLHENQVFACDRFTFFDWGDATVSHAFCSLLVPLQRIGTDHARLRDAYLAPWTDDGHALADLRRAAHLAWRLGPLGRAASWGRLFPGAYNTPIGDAGIAEALLGLLEPARI</sequence>
<evidence type="ECO:0008006" key="3">
    <source>
        <dbReference type="Google" id="ProtNLM"/>
    </source>
</evidence>